<sequence>MYLVMAVAWFLLQYLLGTALAAPMPQYLELLSNAFTTLTLTVATPPALVVSNPYTTITIMEGVIGTVDPVTTTALSPSSLDPPQADHPSSITALLTTVASTSSAVTDPPAATVAPPPSISSAVVAPLTPVAVIPPTSNTTSIFIAPGPIALSSAVSSSDPAPIQTQSPSNPFNSTVIFSTTGIPVASPAASPSNPINSTVIFSSTGLPVASPAASPSSPLNSTVIFSSTGLPVASPAASPSNPLNSTVIFSSTGLPVASPAASPSNPLNSTVIFSSTRLPSASPAPIVPSPPVVTAPSASYPSILITATNVASNTAQSQFNVILNSNLAAIPSGIYNQAPVPSITIPLPLISSFPAAANPTANPDGSHQTIPWTVPGTNVTIIATMATPNEAPAISATSYEYTIDSMQYYISGVINTTGGGPINATQDPFYWDIGYGCWVEFNSNPSLGASGQQLLTYSVIYNALQGMKESLLINGWWYLAFIEIRVGPQGQVVGYATISPSLAPKGSMPIMNIDDALQALEQPVGASASAAPAGSQSATLVLPGATPVGGGAAHKRR</sequence>
<protein>
    <submittedName>
        <fullName evidence="2">Uncharacterized protein</fullName>
    </submittedName>
</protein>
<organism evidence="2 3">
    <name type="scientific">Cladonia borealis</name>
    <dbReference type="NCBI Taxonomy" id="184061"/>
    <lineage>
        <taxon>Eukaryota</taxon>
        <taxon>Fungi</taxon>
        <taxon>Dikarya</taxon>
        <taxon>Ascomycota</taxon>
        <taxon>Pezizomycotina</taxon>
        <taxon>Lecanoromycetes</taxon>
        <taxon>OSLEUM clade</taxon>
        <taxon>Lecanoromycetidae</taxon>
        <taxon>Lecanorales</taxon>
        <taxon>Lecanorineae</taxon>
        <taxon>Cladoniaceae</taxon>
        <taxon>Cladonia</taxon>
    </lineage>
</organism>
<evidence type="ECO:0000313" key="2">
    <source>
        <dbReference type="EMBL" id="KAK0507803.1"/>
    </source>
</evidence>
<feature type="signal peptide" evidence="1">
    <location>
        <begin position="1"/>
        <end position="21"/>
    </location>
</feature>
<accession>A0AA39QU66</accession>
<dbReference type="AlphaFoldDB" id="A0AA39QU66"/>
<feature type="chain" id="PRO_5041239851" evidence="1">
    <location>
        <begin position="22"/>
        <end position="558"/>
    </location>
</feature>
<reference evidence="2" key="1">
    <citation type="submission" date="2023-03" db="EMBL/GenBank/DDBJ databases">
        <title>Complete genome of Cladonia borealis.</title>
        <authorList>
            <person name="Park H."/>
        </authorList>
    </citation>
    <scope>NUCLEOTIDE SEQUENCE</scope>
    <source>
        <strain evidence="2">ANT050790</strain>
    </source>
</reference>
<keyword evidence="3" id="KW-1185">Reference proteome</keyword>
<gene>
    <name evidence="2" type="ORF">JMJ35_009692</name>
</gene>
<evidence type="ECO:0000313" key="3">
    <source>
        <dbReference type="Proteomes" id="UP001166286"/>
    </source>
</evidence>
<dbReference type="EMBL" id="JAFEKC020000022">
    <property type="protein sequence ID" value="KAK0507803.1"/>
    <property type="molecule type" value="Genomic_DNA"/>
</dbReference>
<dbReference type="Proteomes" id="UP001166286">
    <property type="component" value="Unassembled WGS sequence"/>
</dbReference>
<name>A0AA39QU66_9LECA</name>
<proteinExistence type="predicted"/>
<comment type="caution">
    <text evidence="2">The sequence shown here is derived from an EMBL/GenBank/DDBJ whole genome shotgun (WGS) entry which is preliminary data.</text>
</comment>
<evidence type="ECO:0000256" key="1">
    <source>
        <dbReference type="SAM" id="SignalP"/>
    </source>
</evidence>
<keyword evidence="1" id="KW-0732">Signal</keyword>